<dbReference type="GO" id="GO:0003676">
    <property type="term" value="F:nucleic acid binding"/>
    <property type="evidence" value="ECO:0007669"/>
    <property type="project" value="InterPro"/>
</dbReference>
<dbReference type="Pfam" id="PF01565">
    <property type="entry name" value="FAD_binding_4"/>
    <property type="match status" value="1"/>
</dbReference>
<dbReference type="Pfam" id="PF09129">
    <property type="entry name" value="Chol_subst-bind"/>
    <property type="match status" value="1"/>
</dbReference>
<dbReference type="InterPro" id="IPR006094">
    <property type="entry name" value="Oxid_FAD_bind_N"/>
</dbReference>
<dbReference type="STRING" id="158441.A0A226DH22"/>
<comment type="subcellular location">
    <subcellularLocation>
        <location evidence="1">Peroxisome</location>
    </subcellularLocation>
</comment>
<dbReference type="InterPro" id="IPR001878">
    <property type="entry name" value="Znf_CCHC"/>
</dbReference>
<feature type="compositionally biased region" description="Low complexity" evidence="7">
    <location>
        <begin position="38"/>
        <end position="48"/>
    </location>
</feature>
<feature type="domain" description="CCHC-type" evidence="8">
    <location>
        <begin position="714"/>
        <end position="728"/>
    </location>
</feature>
<dbReference type="InterPro" id="IPR016169">
    <property type="entry name" value="FAD-bd_PCMH_sub2"/>
</dbReference>
<dbReference type="InterPro" id="IPR016167">
    <property type="entry name" value="FAD-bd_PCMH_sub1"/>
</dbReference>
<dbReference type="GO" id="GO:0071949">
    <property type="term" value="F:FAD binding"/>
    <property type="evidence" value="ECO:0007669"/>
    <property type="project" value="InterPro"/>
</dbReference>
<evidence type="ECO:0000256" key="5">
    <source>
        <dbReference type="PROSITE-ProRule" id="PRU00047"/>
    </source>
</evidence>
<dbReference type="GO" id="GO:0008270">
    <property type="term" value="F:zinc ion binding"/>
    <property type="evidence" value="ECO:0007669"/>
    <property type="project" value="UniProtKB-KW"/>
</dbReference>
<dbReference type="Proteomes" id="UP000198287">
    <property type="component" value="Unassembled WGS sequence"/>
</dbReference>
<keyword evidence="3" id="KW-0274">FAD</keyword>
<dbReference type="InterPro" id="IPR043502">
    <property type="entry name" value="DNA/RNA_pol_sf"/>
</dbReference>
<dbReference type="Pfam" id="PF00078">
    <property type="entry name" value="RVT_1"/>
    <property type="match status" value="1"/>
</dbReference>
<evidence type="ECO:0000256" key="6">
    <source>
        <dbReference type="SAM" id="Coils"/>
    </source>
</evidence>
<dbReference type="SUPFAM" id="SSF55103">
    <property type="entry name" value="FAD-linked oxidases, C-terminal domain"/>
    <property type="match status" value="1"/>
</dbReference>
<feature type="region of interest" description="Disordered" evidence="7">
    <location>
        <begin position="1"/>
        <end position="48"/>
    </location>
</feature>
<dbReference type="InterPro" id="IPR036397">
    <property type="entry name" value="RNaseH_sf"/>
</dbReference>
<dbReference type="InterPro" id="IPR015213">
    <property type="entry name" value="Cholesterol_OX_subst-bd"/>
</dbReference>
<dbReference type="InterPro" id="IPR043128">
    <property type="entry name" value="Rev_trsase/Diguanyl_cyclase"/>
</dbReference>
<dbReference type="PROSITE" id="PS50994">
    <property type="entry name" value="INTEGRASE"/>
    <property type="match status" value="1"/>
</dbReference>
<keyword evidence="5" id="KW-0863">Zinc-finger</keyword>
<gene>
    <name evidence="11" type="ORF">Fcan01_20759</name>
</gene>
<protein>
    <recommendedName>
        <fullName evidence="13">Pro-Pol polyprotein</fullName>
    </recommendedName>
</protein>
<name>A0A226DH22_FOLCA</name>
<dbReference type="Gene3D" id="1.10.45.10">
    <property type="entry name" value="Vanillyl-alcohol Oxidase, Chain A, domain 4"/>
    <property type="match status" value="1"/>
</dbReference>
<evidence type="ECO:0000256" key="7">
    <source>
        <dbReference type="SAM" id="MobiDB-lite"/>
    </source>
</evidence>
<evidence type="ECO:0000259" key="9">
    <source>
        <dbReference type="PROSITE" id="PS50994"/>
    </source>
</evidence>
<feature type="domain" description="FAD-binding PCMH-type" evidence="10">
    <location>
        <begin position="2123"/>
        <end position="2320"/>
    </location>
</feature>
<keyword evidence="5" id="KW-0479">Metal-binding</keyword>
<keyword evidence="2" id="KW-0285">Flavoprotein</keyword>
<dbReference type="Gene3D" id="3.30.420.10">
    <property type="entry name" value="Ribonuclease H-like superfamily/Ribonuclease H"/>
    <property type="match status" value="1"/>
</dbReference>
<dbReference type="Gene3D" id="3.10.10.10">
    <property type="entry name" value="HIV Type 1 Reverse Transcriptase, subunit A, domain 1"/>
    <property type="match status" value="1"/>
</dbReference>
<feature type="coiled-coil region" evidence="6">
    <location>
        <begin position="111"/>
        <end position="174"/>
    </location>
</feature>
<dbReference type="GO" id="GO:0005777">
    <property type="term" value="C:peroxisome"/>
    <property type="evidence" value="ECO:0007669"/>
    <property type="project" value="UniProtKB-SubCell"/>
</dbReference>
<evidence type="ECO:0008006" key="13">
    <source>
        <dbReference type="Google" id="ProtNLM"/>
    </source>
</evidence>
<dbReference type="PANTHER" id="PTHR47331">
    <property type="entry name" value="PHD-TYPE DOMAIN-CONTAINING PROTEIN"/>
    <property type="match status" value="1"/>
</dbReference>
<accession>A0A226DH22</accession>
<dbReference type="PROSITE" id="PS50158">
    <property type="entry name" value="ZF_CCHC"/>
    <property type="match status" value="1"/>
</dbReference>
<dbReference type="InterPro" id="IPR016164">
    <property type="entry name" value="FAD-linked_Oxase-like_C"/>
</dbReference>
<dbReference type="InterPro" id="IPR016166">
    <property type="entry name" value="FAD-bd_PCMH"/>
</dbReference>
<evidence type="ECO:0000256" key="3">
    <source>
        <dbReference type="ARBA" id="ARBA00022827"/>
    </source>
</evidence>
<dbReference type="Gene3D" id="3.40.462.10">
    <property type="entry name" value="FAD-linked oxidases, C-terminal domain"/>
    <property type="match status" value="1"/>
</dbReference>
<evidence type="ECO:0000313" key="12">
    <source>
        <dbReference type="Proteomes" id="UP000198287"/>
    </source>
</evidence>
<dbReference type="InterPro" id="IPR008042">
    <property type="entry name" value="Retrotrans_Pao"/>
</dbReference>
<dbReference type="InterPro" id="IPR000477">
    <property type="entry name" value="RT_dom"/>
</dbReference>
<dbReference type="InterPro" id="IPR001584">
    <property type="entry name" value="Integrase_cat-core"/>
</dbReference>
<dbReference type="SUPFAM" id="SSF53098">
    <property type="entry name" value="Ribonuclease H-like"/>
    <property type="match status" value="1"/>
</dbReference>
<dbReference type="Pfam" id="PF18701">
    <property type="entry name" value="DUF5641"/>
    <property type="match status" value="1"/>
</dbReference>
<reference evidence="11 12" key="1">
    <citation type="submission" date="2015-12" db="EMBL/GenBank/DDBJ databases">
        <title>The genome of Folsomia candida.</title>
        <authorList>
            <person name="Faddeeva A."/>
            <person name="Derks M.F."/>
            <person name="Anvar Y."/>
            <person name="Smit S."/>
            <person name="Van Straalen N."/>
            <person name="Roelofs D."/>
        </authorList>
    </citation>
    <scope>NUCLEOTIDE SEQUENCE [LARGE SCALE GENOMIC DNA]</scope>
    <source>
        <strain evidence="11 12">VU population</strain>
        <tissue evidence="11">Whole body</tissue>
    </source>
</reference>
<dbReference type="InterPro" id="IPR016170">
    <property type="entry name" value="Cytok_DH_C_sf"/>
</dbReference>
<dbReference type="Gene3D" id="3.30.70.270">
    <property type="match status" value="1"/>
</dbReference>
<feature type="region of interest" description="Disordered" evidence="7">
    <location>
        <begin position="636"/>
        <end position="679"/>
    </location>
</feature>
<dbReference type="Pfam" id="PF03564">
    <property type="entry name" value="DUF1759"/>
    <property type="match status" value="1"/>
</dbReference>
<evidence type="ECO:0000256" key="2">
    <source>
        <dbReference type="ARBA" id="ARBA00022630"/>
    </source>
</evidence>
<feature type="compositionally biased region" description="Basic and acidic residues" evidence="7">
    <location>
        <begin position="649"/>
        <end position="668"/>
    </location>
</feature>
<keyword evidence="4" id="KW-0576">Peroxisome</keyword>
<evidence type="ECO:0000259" key="10">
    <source>
        <dbReference type="PROSITE" id="PS51387"/>
    </source>
</evidence>
<dbReference type="Gene3D" id="1.10.340.70">
    <property type="match status" value="1"/>
</dbReference>
<proteinExistence type="predicted"/>
<dbReference type="Gene3D" id="3.30.43.10">
    <property type="entry name" value="Uridine Diphospho-n-acetylenolpyruvylglucosamine Reductase, domain 2"/>
    <property type="match status" value="1"/>
</dbReference>
<evidence type="ECO:0000256" key="1">
    <source>
        <dbReference type="ARBA" id="ARBA00004275"/>
    </source>
</evidence>
<dbReference type="SUPFAM" id="SSF56176">
    <property type="entry name" value="FAD-binding/transporter-associated domain-like"/>
    <property type="match status" value="1"/>
</dbReference>
<dbReference type="InterPro" id="IPR041588">
    <property type="entry name" value="Integrase_H2C2"/>
</dbReference>
<feature type="domain" description="Integrase catalytic" evidence="9">
    <location>
        <begin position="1773"/>
        <end position="1959"/>
    </location>
</feature>
<dbReference type="Pfam" id="PF05380">
    <property type="entry name" value="Peptidase_A17"/>
    <property type="match status" value="1"/>
</dbReference>
<dbReference type="PROSITE" id="PS51387">
    <property type="entry name" value="FAD_PCMH"/>
    <property type="match status" value="1"/>
</dbReference>
<keyword evidence="12" id="KW-1185">Reference proteome</keyword>
<keyword evidence="6" id="KW-0175">Coiled coil</keyword>
<dbReference type="GO" id="GO:0003824">
    <property type="term" value="F:catalytic activity"/>
    <property type="evidence" value="ECO:0007669"/>
    <property type="project" value="InterPro"/>
</dbReference>
<dbReference type="InterPro" id="IPR005312">
    <property type="entry name" value="DUF1759"/>
</dbReference>
<dbReference type="Gene3D" id="3.30.465.10">
    <property type="match status" value="1"/>
</dbReference>
<dbReference type="GO" id="GO:0071897">
    <property type="term" value="P:DNA biosynthetic process"/>
    <property type="evidence" value="ECO:0007669"/>
    <property type="project" value="UniProtKB-ARBA"/>
</dbReference>
<organism evidence="11 12">
    <name type="scientific">Folsomia candida</name>
    <name type="common">Springtail</name>
    <dbReference type="NCBI Taxonomy" id="158441"/>
    <lineage>
        <taxon>Eukaryota</taxon>
        <taxon>Metazoa</taxon>
        <taxon>Ecdysozoa</taxon>
        <taxon>Arthropoda</taxon>
        <taxon>Hexapoda</taxon>
        <taxon>Collembola</taxon>
        <taxon>Entomobryomorpha</taxon>
        <taxon>Isotomoidea</taxon>
        <taxon>Isotomidae</taxon>
        <taxon>Proisotominae</taxon>
        <taxon>Folsomia</taxon>
    </lineage>
</organism>
<dbReference type="InterPro" id="IPR040676">
    <property type="entry name" value="DUF5641"/>
</dbReference>
<evidence type="ECO:0000259" key="8">
    <source>
        <dbReference type="PROSITE" id="PS50158"/>
    </source>
</evidence>
<dbReference type="OrthoDB" id="8958038at2759"/>
<dbReference type="InterPro" id="IPR016171">
    <property type="entry name" value="Vanillyl_alc_oxidase_C-sub2"/>
</dbReference>
<dbReference type="InterPro" id="IPR012337">
    <property type="entry name" value="RNaseH-like_sf"/>
</dbReference>
<dbReference type="PANTHER" id="PTHR47331:SF1">
    <property type="entry name" value="GAG-LIKE PROTEIN"/>
    <property type="match status" value="1"/>
</dbReference>
<evidence type="ECO:0000313" key="11">
    <source>
        <dbReference type="EMBL" id="OXA44855.1"/>
    </source>
</evidence>
<keyword evidence="5" id="KW-0862">Zinc</keyword>
<dbReference type="SUPFAM" id="SSF56672">
    <property type="entry name" value="DNA/RNA polymerases"/>
    <property type="match status" value="1"/>
</dbReference>
<dbReference type="GO" id="GO:0042575">
    <property type="term" value="C:DNA polymerase complex"/>
    <property type="evidence" value="ECO:0007669"/>
    <property type="project" value="UniProtKB-ARBA"/>
</dbReference>
<dbReference type="InterPro" id="IPR036318">
    <property type="entry name" value="FAD-bd_PCMH-like_sf"/>
</dbReference>
<evidence type="ECO:0000256" key="4">
    <source>
        <dbReference type="ARBA" id="ARBA00023140"/>
    </source>
</evidence>
<comment type="caution">
    <text evidence="11">The sequence shown here is derived from an EMBL/GenBank/DDBJ whole genome shotgun (WGS) entry which is preliminary data.</text>
</comment>
<dbReference type="GO" id="GO:0015074">
    <property type="term" value="P:DNA integration"/>
    <property type="evidence" value="ECO:0007669"/>
    <property type="project" value="InterPro"/>
</dbReference>
<dbReference type="EMBL" id="LNIX01000019">
    <property type="protein sequence ID" value="OXA44855.1"/>
    <property type="molecule type" value="Genomic_DNA"/>
</dbReference>
<dbReference type="Pfam" id="PF17921">
    <property type="entry name" value="Integrase_H2C2"/>
    <property type="match status" value="1"/>
</dbReference>
<sequence length="2641" mass="299341">MGERPVRTTAGLLPRRYCDNDAPNVNVTTPPAVDSPASIVTGSGSRKSSSIVRSQKRIDVETRTALAVVDKAQLARRKDFALMEAQQQSIERKIQKLVDLCADPDLSPEQVANLVSQRKGLESDLEESTEDLARAKVLVQFDEESAELQKREILIRADAELNKLENDSDAEDVERESEPVDKSNLTLMWTHQLQEIRSTPITSPFLSQEEQAHFFPLSSPVTTISHTSGQPTVTTWTSHVPQSVPVTTTAAATAHQMSASSSSTTTTAAMLNPLFATFAKPYITSSQDYWATLTSTQPPVSTPHSFFAATQPPLSISHTTAAAVPPPNIPTFTAATHTTTPLVTMASWSSPGNPPPTTVPTSYIVSAAPPPPSNIPPIVTSAQTTPFVSASSGSTSNPPPHAHHYWTAPHFTPVSMPYSAAPPPPPLHNPHVPTLPNFQPTSSSTDKILARQVQGRDLPVFTGRPEEWGTFYVAFVNSTNFCQFSPAENLIRLQRCLKGEALKIVQSLLVSPANVPAVMQRLQRRFGRPDQIIQNLIRKVQELPPVKIEKLDTLVDLGIAVDDLAANITSLNCMQHLHNPMLIKELEDKLPSVIKLEWGRHFQLSGHPVPTVDLFAEWLNHYSDAAWAFCPPKVSNESNHHERKRRNLHDRVMVAEEEKKKTRDDHRENRPRHAKPPEKCPCCRSNNHKLHACRDFADKPTDERWELVKNCHLCFRCLSSGHAVKDCKFPRACGIDGCQKPHHKLLHVAAPRRRLADDPENPRRSAAVPPEMVNTGEEMPYINLMVLPVTLEGPTGSISTFMMLDCGSTLTVIESTIAEAIGLKGESRQITVGGFQSDPTVLNTKVVSLRIKSKDGSYVHDLNNVKTVDRLRLREQSVRKSLLKKWPHLQGIDLNTYDCKRPGILVGMDNPTLFLQKDFRVGKGNSSNSPIAIRTPLGWALMGRTAWAGREQYAYHMQEVDPLHQLVKDQFSTESFGVKPLVDKPRTKEDKRAQEILDASTRRVEGGWETALLWRDDHVKLPESYSNAYRRLMSMERKMDRDPEFMKSYCNKIEEYLSKGYARILSPEEAATTTNKTNYVPHFMAYNPKKPGKLRFVFDAAAKNHGRSLNDHILQGPDKLIPLPNILLKFRQRQIALTADIEDMFHRVKVKPEDAQAQRFLWRGSDHTRPPDTLEMGVLIFGATCSPTCAQEAKNKNAAEFQQQFPDAVDAIINRHYVDDLLDSCDTVEQAKKRFAEVRTIHAAGGFNLRNWLSNSPEVVAHIPEELRASNMKDLQMGEDNVIERVLGLFWRPESDVFTFSLNFVKARVEILSGKKVPTKREMLSLVMSIYDPLGFLVILTIKAKILLQQAWRSEVGWDDEIPRSTFESWRTWLQEVQKIPTFRLPRCYSWTFTSADEVQLHIFVDASEEAFGAVGYFRIHKEEKVEIALVMGKAKVAPLKSLSIPRMELQAALMGVRLAHTISEQHEVKIDRTIFWSDNTTVLGWIRSDGRKYVQFVANRVGEIQELSTPEQWRWVPALENVADELTRLESPCDFQPTSRWVNGPPFLQQSEENWPVPTCSRIKESPEEEMKTHCVLHFHETAPVIDISRFSLWRRLINTTAYVFRVRDRVKNKFPLYNKELCPEELVRAQEWWWRTSQQQSFPNEWECLSAELPLPKKSKLSKLCPYMDKEGVLRARGRIDNAAQVDVAMRRPVILDARHPYTRLLIAHFHRQCGHHGTERILNEIRQQFYIVHLRPAVKNAQQNCQICKNYKAKPSPPEMGQLPAARLDSHVIPFHRTGLDYFGPIEVNVKRSREKRYGALFTCLVTRAVHLELAHSLSTDSCIMAIRKFVGRRGCPVHIYSDNGTNFRGADNELKTALQEINQKQMENECATRGITWHWNPPSAPHFGGSWERLVRSVKTALGKVLLQRNLKDESLYTLLVEAEHVVNSHPLTHVSIDPDDPEALTPNHFLLGRSSNLQPAGEFSPTDLTSHRQWRATQELANQFWRRWVIEYLPTLLRREKWDRPTNPIEEGDVVVEVNESLDRNQWPLGMVVKTFPGSDGIPRVVDIRMSNGKQYRRPVAKLCVLDVRAKTAKPNAQLDSLSTSGTSLPNLVPCPPLPDFPPTSTYTLRPFKTYASDVVIPFCYFSSPRDTSEVLSLVNWAKNAGYRVRGVGRMHSWSPITLSKHEEATHCPKFLLIDTTKYLTGIKVTTDFNTSLHSVTLGPGVTLGRLLKTLESHQLGLFSCPSQDDLSVGGMLAVGAHGSGISTTAKSKSLGHAYGTFSNLVLEMDVIRWDNTTGKYVVQTLSRSHPDTKAFLVNLGRTFVTRVKIRVGPDQMLRSQSFFVKVRQLFCEEKDDDKPNLADYLDLYGRIQVISLDESNVFLFGWHSEPEQPTGSTFTETPYNHRFGNYIPGNRIYKWLLARIPHVWKIISRLAFRLNFVVSYLTGSQDYWGRSRNHLLYYSKHVLIFRPNSFVVVTSRQNFQKVVSIIRKDYDDLASEWHARGEYPNAGSFDMRVTGVEDPENILAEGADAEPPIFSPAKPVPNHPEYDIVIWFEFATFPETRKAQEFLASLQSLLYRDIHQVHGVLRVEWAKGWGHTWENAWNNETIFNTLPDVFSSSDERKEWNLGVEILERYDPWRVFSNEFLDKILIKT</sequence>
<dbReference type="CDD" id="cd01644">
    <property type="entry name" value="RT_pepA17"/>
    <property type="match status" value="1"/>
</dbReference>